<dbReference type="Proteomes" id="UP000028824">
    <property type="component" value="Unassembled WGS sequence"/>
</dbReference>
<evidence type="ECO:0000256" key="1">
    <source>
        <dbReference type="SAM" id="MobiDB-lite"/>
    </source>
</evidence>
<dbReference type="EMBL" id="JFZB01000018">
    <property type="protein sequence ID" value="KFI25925.1"/>
    <property type="molecule type" value="Genomic_DNA"/>
</dbReference>
<evidence type="ECO:0000313" key="2">
    <source>
        <dbReference type="EMBL" id="KFI25925.1"/>
    </source>
</evidence>
<name>A0A086XV75_9RHOB</name>
<comment type="caution">
    <text evidence="2">The sequence shown here is derived from an EMBL/GenBank/DDBJ whole genome shotgun (WGS) entry which is preliminary data.</text>
</comment>
<protein>
    <submittedName>
        <fullName evidence="2">Uncharacterized protein</fullName>
    </submittedName>
</protein>
<sequence length="469" mass="49862">MTDGPILSGPTPVQHDDGFGPLRELERSLTTVRAGLADIALIASPIAATQARDVIGAIDAFRVTVTLFGSESVGKPGVLAAIAGQSLPEGGTVRALRPVSDNGEPAVPALLSLRQTPDIDAVLTQPQLCLVVLGSGAVPSVPEAALIRKVYARHPAETICFVNSPAGSTAETAALVGWLAVEGLDDVPVFAGQAATGDGIVALRAAISAHFAAAEGRMLRETVLARTRRIMTLMEGQQAAAPSAQPPLRLLPDDLGARIAAIRSEAGEACDKALERLKLELDLRMDRRQGGFQNLCTRRLTSWVETRGADADWACSTTELRLHLRATYLWYSTEVIRALRQIAAETAARTTEIYAARFGVDDATLPVPDFAPPRIALPCGLDEPLINIAPAPARRSIIPFRRADTGAGTLDHRLNEMTAALGRLIAGIRGSVEPTFETESREALMKFTGECCRLLTEQSMRPTVVGLRA</sequence>
<feature type="region of interest" description="Disordered" evidence="1">
    <location>
        <begin position="1"/>
        <end position="20"/>
    </location>
</feature>
<reference evidence="2 3" key="1">
    <citation type="submission" date="2014-03" db="EMBL/GenBank/DDBJ databases">
        <title>Genome of Paenirhodobacter enshiensis DW2-9.</title>
        <authorList>
            <person name="Wang D."/>
            <person name="Wang G."/>
        </authorList>
    </citation>
    <scope>NUCLEOTIDE SEQUENCE [LARGE SCALE GENOMIC DNA]</scope>
    <source>
        <strain evidence="2 3">DW2-9</strain>
    </source>
</reference>
<keyword evidence="3" id="KW-1185">Reference proteome</keyword>
<proteinExistence type="predicted"/>
<dbReference type="AlphaFoldDB" id="A0A086XV75"/>
<organism evidence="2 3">
    <name type="scientific">Paenirhodobacter enshiensis</name>
    <dbReference type="NCBI Taxonomy" id="1105367"/>
    <lineage>
        <taxon>Bacteria</taxon>
        <taxon>Pseudomonadati</taxon>
        <taxon>Pseudomonadota</taxon>
        <taxon>Alphaproteobacteria</taxon>
        <taxon>Rhodobacterales</taxon>
        <taxon>Rhodobacter group</taxon>
        <taxon>Paenirhodobacter</taxon>
    </lineage>
</organism>
<dbReference type="RefSeq" id="WP_036637849.1">
    <property type="nucleotide sequence ID" value="NZ_JFZB01000018.1"/>
</dbReference>
<accession>A0A086XV75</accession>
<evidence type="ECO:0000313" key="3">
    <source>
        <dbReference type="Proteomes" id="UP000028824"/>
    </source>
</evidence>
<dbReference type="STRING" id="1105367.CG50_02820"/>
<gene>
    <name evidence="2" type="ORF">CG50_02820</name>
</gene>